<accession>A0AAV5VGA5</accession>
<dbReference type="SMART" id="SM00225">
    <property type="entry name" value="BTB"/>
    <property type="match status" value="1"/>
</dbReference>
<dbReference type="CDD" id="cd18186">
    <property type="entry name" value="BTB_POZ_ZBTB_KLHL-like"/>
    <property type="match status" value="1"/>
</dbReference>
<dbReference type="PANTHER" id="PTHR22744">
    <property type="entry name" value="HELIX LOOP HELIX PROTEIN 21-RELATED"/>
    <property type="match status" value="1"/>
</dbReference>
<dbReference type="Proteomes" id="UP001432322">
    <property type="component" value="Unassembled WGS sequence"/>
</dbReference>
<comment type="caution">
    <text evidence="2">The sequence shown here is derived from an EMBL/GenBank/DDBJ whole genome shotgun (WGS) entry which is preliminary data.</text>
</comment>
<dbReference type="PANTHER" id="PTHR22744:SF14">
    <property type="entry name" value="BTB DOMAIN-CONTAINING PROTEIN-RELATED"/>
    <property type="match status" value="1"/>
</dbReference>
<feature type="non-terminal residue" evidence="2">
    <location>
        <position position="1"/>
    </location>
</feature>
<dbReference type="InterPro" id="IPR000210">
    <property type="entry name" value="BTB/POZ_dom"/>
</dbReference>
<gene>
    <name evidence="2" type="ORF">PFISCL1PPCAC_9988</name>
</gene>
<evidence type="ECO:0000313" key="3">
    <source>
        <dbReference type="Proteomes" id="UP001432322"/>
    </source>
</evidence>
<dbReference type="AlphaFoldDB" id="A0AAV5VGA5"/>
<dbReference type="EMBL" id="BTSY01000003">
    <property type="protein sequence ID" value="GMT18691.1"/>
    <property type="molecule type" value="Genomic_DNA"/>
</dbReference>
<evidence type="ECO:0000313" key="2">
    <source>
        <dbReference type="EMBL" id="GMT18691.1"/>
    </source>
</evidence>
<dbReference type="Gene3D" id="3.30.710.10">
    <property type="entry name" value="Potassium Channel Kv1.1, Chain A"/>
    <property type="match status" value="1"/>
</dbReference>
<sequence>TRSVPSTHLTMSIEYVEGVIFDDPIDYTQNLRIVARIDRPEWVVQFDSRNLIVSLRNPPSPIILKKEKKSLVKSLKEKVSRHKQVADRPTLQDFCLTPYSVHVSAHRDNRGMIEELGQWSFSGQLAPGRTFHMRTDAILESMIDGSPSSIVLTVRVRSKRSLRLENLNTAQTVLDIGENCYEFVSKEILALSSPFFHAFFYGGFIESGMSGPIKMRPLLGENPRDYEEGMSLLLGYIHHGDLDRVNAFNVYQMLNVAERYDVNGINRKIEKHLIQYCEENPSPANWEAAIFAADNYQLNIVAEKVIPMYRTLTVIRLRTISRLVHHFSGIKHDAPHFYWNDKNRLISAEPAPNSLWNGEDASKKTVPDDSWALVLQKGSDHRSRLMLAKDRPDGVYLGFVVTRAFLLKGERCLATGLHYFEV</sequence>
<evidence type="ECO:0000259" key="1">
    <source>
        <dbReference type="PROSITE" id="PS50097"/>
    </source>
</evidence>
<feature type="domain" description="BTB" evidence="1">
    <location>
        <begin position="170"/>
        <end position="246"/>
    </location>
</feature>
<dbReference type="InterPro" id="IPR011333">
    <property type="entry name" value="SKP1/BTB/POZ_sf"/>
</dbReference>
<dbReference type="Pfam" id="PF00651">
    <property type="entry name" value="BTB"/>
    <property type="match status" value="1"/>
</dbReference>
<dbReference type="PROSITE" id="PS50097">
    <property type="entry name" value="BTB"/>
    <property type="match status" value="1"/>
</dbReference>
<name>A0AAV5VGA5_9BILA</name>
<organism evidence="2 3">
    <name type="scientific">Pristionchus fissidentatus</name>
    <dbReference type="NCBI Taxonomy" id="1538716"/>
    <lineage>
        <taxon>Eukaryota</taxon>
        <taxon>Metazoa</taxon>
        <taxon>Ecdysozoa</taxon>
        <taxon>Nematoda</taxon>
        <taxon>Chromadorea</taxon>
        <taxon>Rhabditida</taxon>
        <taxon>Rhabditina</taxon>
        <taxon>Diplogasteromorpha</taxon>
        <taxon>Diplogasteroidea</taxon>
        <taxon>Neodiplogasteridae</taxon>
        <taxon>Pristionchus</taxon>
    </lineage>
</organism>
<protein>
    <recommendedName>
        <fullName evidence="1">BTB domain-containing protein</fullName>
    </recommendedName>
</protein>
<dbReference type="SUPFAM" id="SSF54695">
    <property type="entry name" value="POZ domain"/>
    <property type="match status" value="1"/>
</dbReference>
<proteinExistence type="predicted"/>
<keyword evidence="3" id="KW-1185">Reference proteome</keyword>
<reference evidence="2" key="1">
    <citation type="submission" date="2023-10" db="EMBL/GenBank/DDBJ databases">
        <title>Genome assembly of Pristionchus species.</title>
        <authorList>
            <person name="Yoshida K."/>
            <person name="Sommer R.J."/>
        </authorList>
    </citation>
    <scope>NUCLEOTIDE SEQUENCE</scope>
    <source>
        <strain evidence="2">RS5133</strain>
    </source>
</reference>